<name>A0A840NFX9_9PSEU</name>
<reference evidence="1 2" key="1">
    <citation type="submission" date="2020-08" db="EMBL/GenBank/DDBJ databases">
        <title>Sequencing the genomes of 1000 actinobacteria strains.</title>
        <authorList>
            <person name="Klenk H.-P."/>
        </authorList>
    </citation>
    <scope>NUCLEOTIDE SEQUENCE [LARGE SCALE GENOMIC DNA]</scope>
    <source>
        <strain evidence="1 2">DSM 45582</strain>
    </source>
</reference>
<keyword evidence="2" id="KW-1185">Reference proteome</keyword>
<comment type="caution">
    <text evidence="1">The sequence shown here is derived from an EMBL/GenBank/DDBJ whole genome shotgun (WGS) entry which is preliminary data.</text>
</comment>
<proteinExistence type="predicted"/>
<gene>
    <name evidence="1" type="ORF">BJ969_003582</name>
</gene>
<evidence type="ECO:0000313" key="1">
    <source>
        <dbReference type="EMBL" id="MBB5070494.1"/>
    </source>
</evidence>
<dbReference type="AlphaFoldDB" id="A0A840NFX9"/>
<evidence type="ECO:0000313" key="2">
    <source>
        <dbReference type="Proteomes" id="UP000580474"/>
    </source>
</evidence>
<accession>A0A840NFX9</accession>
<dbReference type="EMBL" id="JACHIV010000001">
    <property type="protein sequence ID" value="MBB5070494.1"/>
    <property type="molecule type" value="Genomic_DNA"/>
</dbReference>
<sequence length="31" mass="3206">MARSGLGADGLAALGELFDDLGEERGQWGRG</sequence>
<protein>
    <submittedName>
        <fullName evidence="1">Uncharacterized protein</fullName>
    </submittedName>
</protein>
<dbReference type="Proteomes" id="UP000580474">
    <property type="component" value="Unassembled WGS sequence"/>
</dbReference>
<organism evidence="1 2">
    <name type="scientific">Saccharopolyspora gloriosae</name>
    <dbReference type="NCBI Taxonomy" id="455344"/>
    <lineage>
        <taxon>Bacteria</taxon>
        <taxon>Bacillati</taxon>
        <taxon>Actinomycetota</taxon>
        <taxon>Actinomycetes</taxon>
        <taxon>Pseudonocardiales</taxon>
        <taxon>Pseudonocardiaceae</taxon>
        <taxon>Saccharopolyspora</taxon>
    </lineage>
</organism>